<reference evidence="2" key="3">
    <citation type="submission" date="2020-12" db="UniProtKB">
        <authorList>
            <consortium name="EnsemblPlants"/>
        </authorList>
    </citation>
    <scope>IDENTIFICATION</scope>
</reference>
<protein>
    <submittedName>
        <fullName evidence="1 2">Uncharacterized protein</fullName>
    </submittedName>
</protein>
<dbReference type="Gramene" id="Pp3c27_90V3.1">
    <property type="protein sequence ID" value="PAC:32951431.CDS.1"/>
    <property type="gene ID" value="Pp3c27_90"/>
</dbReference>
<dbReference type="Gramene" id="Pp3c27_90V3.2">
    <property type="protein sequence ID" value="PAC:32951432.CDS.1"/>
    <property type="gene ID" value="Pp3c27_90"/>
</dbReference>
<organism evidence="1">
    <name type="scientific">Physcomitrium patens</name>
    <name type="common">Spreading-leaved earth moss</name>
    <name type="synonym">Physcomitrella patens</name>
    <dbReference type="NCBI Taxonomy" id="3218"/>
    <lineage>
        <taxon>Eukaryota</taxon>
        <taxon>Viridiplantae</taxon>
        <taxon>Streptophyta</taxon>
        <taxon>Embryophyta</taxon>
        <taxon>Bryophyta</taxon>
        <taxon>Bryophytina</taxon>
        <taxon>Bryopsida</taxon>
        <taxon>Funariidae</taxon>
        <taxon>Funariales</taxon>
        <taxon>Funariaceae</taxon>
        <taxon>Physcomitrium</taxon>
    </lineage>
</organism>
<dbReference type="EMBL" id="ABEU02000027">
    <property type="protein sequence ID" value="PNR26131.1"/>
    <property type="molecule type" value="Genomic_DNA"/>
</dbReference>
<dbReference type="PaxDb" id="3218-PP1S280_10V6.1"/>
<gene>
    <name evidence="1" type="ORF">PHYPA_030705</name>
</gene>
<reference evidence="1 3" key="1">
    <citation type="journal article" date="2008" name="Science">
        <title>The Physcomitrella genome reveals evolutionary insights into the conquest of land by plants.</title>
        <authorList>
            <person name="Rensing S."/>
            <person name="Lang D."/>
            <person name="Zimmer A."/>
            <person name="Terry A."/>
            <person name="Salamov A."/>
            <person name="Shapiro H."/>
            <person name="Nishiyama T."/>
            <person name="Perroud P.-F."/>
            <person name="Lindquist E."/>
            <person name="Kamisugi Y."/>
            <person name="Tanahashi T."/>
            <person name="Sakakibara K."/>
            <person name="Fujita T."/>
            <person name="Oishi K."/>
            <person name="Shin-I T."/>
            <person name="Kuroki Y."/>
            <person name="Toyoda A."/>
            <person name="Suzuki Y."/>
            <person name="Hashimoto A."/>
            <person name="Yamaguchi K."/>
            <person name="Sugano A."/>
            <person name="Kohara Y."/>
            <person name="Fujiyama A."/>
            <person name="Anterola A."/>
            <person name="Aoki S."/>
            <person name="Ashton N."/>
            <person name="Barbazuk W.B."/>
            <person name="Barker E."/>
            <person name="Bennetzen J."/>
            <person name="Bezanilla M."/>
            <person name="Blankenship R."/>
            <person name="Cho S.H."/>
            <person name="Dutcher S."/>
            <person name="Estelle M."/>
            <person name="Fawcett J.A."/>
            <person name="Gundlach H."/>
            <person name="Hanada K."/>
            <person name="Heyl A."/>
            <person name="Hicks K.A."/>
            <person name="Hugh J."/>
            <person name="Lohr M."/>
            <person name="Mayer K."/>
            <person name="Melkozernov A."/>
            <person name="Murata T."/>
            <person name="Nelson D."/>
            <person name="Pils B."/>
            <person name="Prigge M."/>
            <person name="Reiss B."/>
            <person name="Renner T."/>
            <person name="Rombauts S."/>
            <person name="Rushton P."/>
            <person name="Sanderfoot A."/>
            <person name="Schween G."/>
            <person name="Shiu S.-H."/>
            <person name="Stueber K."/>
            <person name="Theodoulou F.L."/>
            <person name="Tu H."/>
            <person name="Van de Peer Y."/>
            <person name="Verrier P.J."/>
            <person name="Waters E."/>
            <person name="Wood A."/>
            <person name="Yang L."/>
            <person name="Cove D."/>
            <person name="Cuming A."/>
            <person name="Hasebe M."/>
            <person name="Lucas S."/>
            <person name="Mishler D.B."/>
            <person name="Reski R."/>
            <person name="Grigoriev I."/>
            <person name="Quatrano R.S."/>
            <person name="Boore J.L."/>
        </authorList>
    </citation>
    <scope>NUCLEOTIDE SEQUENCE [LARGE SCALE GENOMIC DNA]</scope>
    <source>
        <strain evidence="2 3">cv. Gransden 2004</strain>
    </source>
</reference>
<name>A0A2K1IA31_PHYPA</name>
<dbReference type="EnsemblPlants" id="Pp3c27_90V3.2">
    <property type="protein sequence ID" value="PAC:32951432.CDS.1"/>
    <property type="gene ID" value="Pp3c27_90"/>
</dbReference>
<accession>A0A2K1IA31</accession>
<dbReference type="EnsemblPlants" id="Pp3c27_90V3.1">
    <property type="protein sequence ID" value="PAC:32951431.CDS.1"/>
    <property type="gene ID" value="Pp3c27_90"/>
</dbReference>
<dbReference type="Proteomes" id="UP000006727">
    <property type="component" value="Chromosome 27"/>
</dbReference>
<dbReference type="AlphaFoldDB" id="A0A2K1IA31"/>
<reference evidence="1 3" key="2">
    <citation type="journal article" date="2018" name="Plant J.">
        <title>The Physcomitrella patens chromosome-scale assembly reveals moss genome structure and evolution.</title>
        <authorList>
            <person name="Lang D."/>
            <person name="Ullrich K.K."/>
            <person name="Murat F."/>
            <person name="Fuchs J."/>
            <person name="Jenkins J."/>
            <person name="Haas F.B."/>
            <person name="Piednoel M."/>
            <person name="Gundlach H."/>
            <person name="Van Bel M."/>
            <person name="Meyberg R."/>
            <person name="Vives C."/>
            <person name="Morata J."/>
            <person name="Symeonidi A."/>
            <person name="Hiss M."/>
            <person name="Muchero W."/>
            <person name="Kamisugi Y."/>
            <person name="Saleh O."/>
            <person name="Blanc G."/>
            <person name="Decker E.L."/>
            <person name="van Gessel N."/>
            <person name="Grimwood J."/>
            <person name="Hayes R.D."/>
            <person name="Graham S.W."/>
            <person name="Gunter L.E."/>
            <person name="McDaniel S.F."/>
            <person name="Hoernstein S.N.W."/>
            <person name="Larsson A."/>
            <person name="Li F.W."/>
            <person name="Perroud P.F."/>
            <person name="Phillips J."/>
            <person name="Ranjan P."/>
            <person name="Rokshar D.S."/>
            <person name="Rothfels C.J."/>
            <person name="Schneider L."/>
            <person name="Shu S."/>
            <person name="Stevenson D.W."/>
            <person name="Thummler F."/>
            <person name="Tillich M."/>
            <person name="Villarreal Aguilar J.C."/>
            <person name="Widiez T."/>
            <person name="Wong G.K."/>
            <person name="Wymore A."/>
            <person name="Zhang Y."/>
            <person name="Zimmer A.D."/>
            <person name="Quatrano R.S."/>
            <person name="Mayer K.F.X."/>
            <person name="Goodstein D."/>
            <person name="Casacuberta J.M."/>
            <person name="Vandepoele K."/>
            <person name="Reski R."/>
            <person name="Cuming A.C."/>
            <person name="Tuskan G.A."/>
            <person name="Maumus F."/>
            <person name="Salse J."/>
            <person name="Schmutz J."/>
            <person name="Rensing S.A."/>
        </authorList>
    </citation>
    <scope>NUCLEOTIDE SEQUENCE [LARGE SCALE GENOMIC DNA]</scope>
    <source>
        <strain evidence="2 3">cv. Gransden 2004</strain>
    </source>
</reference>
<sequence>MGLVSSLGEESGDGAHFRVHRVMVSSLQQCTDCFGSMMRFAGDPCLWEFSAGVVWRIASKSSGVWSRVVPPQMVCSRRQRGADRNSASLPIHKS</sequence>
<proteinExistence type="predicted"/>
<evidence type="ECO:0000313" key="1">
    <source>
        <dbReference type="EMBL" id="PNR26131.1"/>
    </source>
</evidence>
<evidence type="ECO:0000313" key="2">
    <source>
        <dbReference type="EnsemblPlants" id="PAC:32951431.CDS.1"/>
    </source>
</evidence>
<keyword evidence="3" id="KW-1185">Reference proteome</keyword>
<evidence type="ECO:0000313" key="3">
    <source>
        <dbReference type="Proteomes" id="UP000006727"/>
    </source>
</evidence>
<dbReference type="InParanoid" id="A0A2K1IA31"/>